<dbReference type="EMBL" id="BNCP01000061">
    <property type="protein sequence ID" value="GIL90984.1"/>
    <property type="molecule type" value="Genomic_DNA"/>
</dbReference>
<organism evidence="2 4">
    <name type="scientific">Volvox reticuliferus</name>
    <dbReference type="NCBI Taxonomy" id="1737510"/>
    <lineage>
        <taxon>Eukaryota</taxon>
        <taxon>Viridiplantae</taxon>
        <taxon>Chlorophyta</taxon>
        <taxon>core chlorophytes</taxon>
        <taxon>Chlorophyceae</taxon>
        <taxon>CS clade</taxon>
        <taxon>Chlamydomonadales</taxon>
        <taxon>Volvocaceae</taxon>
        <taxon>Volvox</taxon>
    </lineage>
</organism>
<keyword evidence="4" id="KW-1185">Reference proteome</keyword>
<feature type="compositionally biased region" description="Low complexity" evidence="1">
    <location>
        <begin position="354"/>
        <end position="371"/>
    </location>
</feature>
<name>A0A8J4CXN2_9CHLO</name>
<evidence type="ECO:0000313" key="3">
    <source>
        <dbReference type="EMBL" id="GIM14041.1"/>
    </source>
</evidence>
<feature type="region of interest" description="Disordered" evidence="1">
    <location>
        <begin position="200"/>
        <end position="247"/>
    </location>
</feature>
<evidence type="ECO:0000313" key="4">
    <source>
        <dbReference type="Proteomes" id="UP000747110"/>
    </source>
</evidence>
<comment type="caution">
    <text evidence="2">The sequence shown here is derived from an EMBL/GenBank/DDBJ whole genome shotgun (WGS) entry which is preliminary data.</text>
</comment>
<dbReference type="EMBL" id="BNCQ01000054">
    <property type="protein sequence ID" value="GIM14041.1"/>
    <property type="molecule type" value="Genomic_DNA"/>
</dbReference>
<gene>
    <name evidence="2" type="ORF">Vretifemale_18688</name>
    <name evidence="3" type="ORF">Vretimale_17071</name>
</gene>
<feature type="compositionally biased region" description="Polar residues" evidence="1">
    <location>
        <begin position="103"/>
        <end position="132"/>
    </location>
</feature>
<feature type="compositionally biased region" description="Polar residues" evidence="1">
    <location>
        <begin position="211"/>
        <end position="224"/>
    </location>
</feature>
<evidence type="ECO:0000313" key="2">
    <source>
        <dbReference type="EMBL" id="GIL90984.1"/>
    </source>
</evidence>
<proteinExistence type="predicted"/>
<feature type="compositionally biased region" description="Basic residues" evidence="1">
    <location>
        <begin position="229"/>
        <end position="241"/>
    </location>
</feature>
<sequence length="415" mass="44332">MIVLSARSEQSRIAPGILHDASCADEKGAEEDQQQQGAAVMKRASDGDDEADISSTIRPKRPQIPYSQREIYEKKAFTAPRRPATYQSSSRRTTGSSDGGSTPVHQQATISSPAYSHSRTISSPSMSNQSASYGGAGAVRHPSTTPTQGSSAGGGAPPVLQRVALALVAAPAPAGAPSSPRPPNAVLLPMQHHYAAVSTQLPRRGLPRPSPNTSCNKSLNSPPATRNSRTNRKSSTRRSQFRRQITAGVATWLPRRPVCITPAQPQLRKQPPTRRVQGGPRVTALIAHYRIRNLNRALRSIRHRLSRPAPAPICPCHRRTAPRAHQAPRPSVLEAAPPVHSRHGTPAPARPRRPGATPPGQLQPQLPGRPGSLRMPAAVLVLVAGAAETLQWCPRMCWLLPLTRAAPPQAGSSQG</sequence>
<dbReference type="AlphaFoldDB" id="A0A8J4CXN2"/>
<feature type="region of interest" description="Disordered" evidence="1">
    <location>
        <begin position="307"/>
        <end position="371"/>
    </location>
</feature>
<accession>A0A8J4CXN2</accession>
<dbReference type="Proteomes" id="UP000722791">
    <property type="component" value="Unassembled WGS sequence"/>
</dbReference>
<feature type="region of interest" description="Disordered" evidence="1">
    <location>
        <begin position="1"/>
        <end position="157"/>
    </location>
</feature>
<feature type="compositionally biased region" description="Low complexity" evidence="1">
    <location>
        <begin position="88"/>
        <end position="102"/>
    </location>
</feature>
<dbReference type="Proteomes" id="UP000747110">
    <property type="component" value="Unassembled WGS sequence"/>
</dbReference>
<evidence type="ECO:0000256" key="1">
    <source>
        <dbReference type="SAM" id="MobiDB-lite"/>
    </source>
</evidence>
<dbReference type="OrthoDB" id="10641015at2759"/>
<protein>
    <submittedName>
        <fullName evidence="2">Uncharacterized protein</fullName>
    </submittedName>
</protein>
<reference evidence="2" key="1">
    <citation type="journal article" date="2021" name="Proc. Natl. Acad. Sci. U.S.A.">
        <title>Three genomes in the algal genus Volvox reveal the fate of a haploid sex-determining region after a transition to homothallism.</title>
        <authorList>
            <person name="Yamamoto K."/>
            <person name="Hamaji T."/>
            <person name="Kawai-Toyooka H."/>
            <person name="Matsuzaki R."/>
            <person name="Takahashi F."/>
            <person name="Nishimura Y."/>
            <person name="Kawachi M."/>
            <person name="Noguchi H."/>
            <person name="Minakuchi Y."/>
            <person name="Umen J.G."/>
            <person name="Toyoda A."/>
            <person name="Nozaki H."/>
        </authorList>
    </citation>
    <scope>NUCLEOTIDE SEQUENCE</scope>
    <source>
        <strain evidence="3">NIES-3785</strain>
        <strain evidence="2">NIES-3786</strain>
    </source>
</reference>